<dbReference type="PANTHER" id="PTHR43861:SF1">
    <property type="entry name" value="TRANS-ACONITATE 2-METHYLTRANSFERASE"/>
    <property type="match status" value="1"/>
</dbReference>
<dbReference type="EMBL" id="AEWJ01000041">
    <property type="protein sequence ID" value="EGD58520.1"/>
    <property type="molecule type" value="Genomic_DNA"/>
</dbReference>
<protein>
    <submittedName>
        <fullName evidence="1">S-adenosylmethionine-diacylgycerolhomoserine-N-methyltransferase</fullName>
    </submittedName>
</protein>
<evidence type="ECO:0000313" key="1">
    <source>
        <dbReference type="EMBL" id="EGD58520.1"/>
    </source>
</evidence>
<accession>F1ZA72</accession>
<dbReference type="GO" id="GO:0032259">
    <property type="term" value="P:methylation"/>
    <property type="evidence" value="ECO:0007669"/>
    <property type="project" value="UniProtKB-KW"/>
</dbReference>
<dbReference type="eggNOG" id="COG2226">
    <property type="taxonomic scope" value="Bacteria"/>
</dbReference>
<dbReference type="PANTHER" id="PTHR43861">
    <property type="entry name" value="TRANS-ACONITATE 2-METHYLTRANSFERASE-RELATED"/>
    <property type="match status" value="1"/>
</dbReference>
<evidence type="ECO:0000313" key="2">
    <source>
        <dbReference type="Proteomes" id="UP000004728"/>
    </source>
</evidence>
<dbReference type="STRING" id="983920.Y88_0576"/>
<keyword evidence="1" id="KW-0489">Methyltransferase</keyword>
<dbReference type="CDD" id="cd02440">
    <property type="entry name" value="AdoMet_MTases"/>
    <property type="match status" value="1"/>
</dbReference>
<keyword evidence="2" id="KW-1185">Reference proteome</keyword>
<reference evidence="1 2" key="1">
    <citation type="journal article" date="2012" name="J. Bacteriol.">
        <title>Draft Genome Sequence of Novosphingobium nitrogenifigens Y88T.</title>
        <authorList>
            <person name="Strabala T.J."/>
            <person name="Macdonald L."/>
            <person name="Liu V."/>
            <person name="Smit A.M."/>
        </authorList>
    </citation>
    <scope>NUCLEOTIDE SEQUENCE [LARGE SCALE GENOMIC DNA]</scope>
    <source>
        <strain evidence="1 2">DSM 19370</strain>
    </source>
</reference>
<name>F1ZA72_9SPHN</name>
<dbReference type="Pfam" id="PF13489">
    <property type="entry name" value="Methyltransf_23"/>
    <property type="match status" value="1"/>
</dbReference>
<dbReference type="SUPFAM" id="SSF53335">
    <property type="entry name" value="S-adenosyl-L-methionine-dependent methyltransferases"/>
    <property type="match status" value="1"/>
</dbReference>
<dbReference type="Proteomes" id="UP000004728">
    <property type="component" value="Unassembled WGS sequence"/>
</dbReference>
<keyword evidence="1" id="KW-0808">Transferase</keyword>
<dbReference type="InParanoid" id="F1ZA72"/>
<organism evidence="1 2">
    <name type="scientific">Novosphingobium nitrogenifigens DSM 19370</name>
    <dbReference type="NCBI Taxonomy" id="983920"/>
    <lineage>
        <taxon>Bacteria</taxon>
        <taxon>Pseudomonadati</taxon>
        <taxon>Pseudomonadota</taxon>
        <taxon>Alphaproteobacteria</taxon>
        <taxon>Sphingomonadales</taxon>
        <taxon>Sphingomonadaceae</taxon>
        <taxon>Novosphingobium</taxon>
    </lineage>
</organism>
<dbReference type="OrthoDB" id="5298787at2"/>
<comment type="caution">
    <text evidence="1">The sequence shown here is derived from an EMBL/GenBank/DDBJ whole genome shotgun (WGS) entry which is preliminary data.</text>
</comment>
<dbReference type="HOGENOM" id="CLU_086922_0_0_5"/>
<sequence>MNTAGTLPGHGALMDAIYRRQKHIYDATRKYYLFGRDRLIAGMHVRPGQRVLELGCGTGRNLALIGRRWSGARLFGLDISREMLDHAQAKLGTRALLAVGDATSFDTAALFGEDGFDHIVLSYALSMIPDWRGTIVHAAGQLAPGGQLHIVDFGDLTTMPRPLAMLLRRWLDLFHVAPRDNMETVAARIAAENGLWLGQEHGPLRYYRRLILKRR</sequence>
<dbReference type="AlphaFoldDB" id="F1ZA72"/>
<dbReference type="InterPro" id="IPR029063">
    <property type="entry name" value="SAM-dependent_MTases_sf"/>
</dbReference>
<proteinExistence type="predicted"/>
<dbReference type="GO" id="GO:0008168">
    <property type="term" value="F:methyltransferase activity"/>
    <property type="evidence" value="ECO:0007669"/>
    <property type="project" value="UniProtKB-KW"/>
</dbReference>
<gene>
    <name evidence="1" type="ORF">Y88_0576</name>
</gene>
<dbReference type="Gene3D" id="3.40.50.150">
    <property type="entry name" value="Vaccinia Virus protein VP39"/>
    <property type="match status" value="1"/>
</dbReference>
<dbReference type="RefSeq" id="WP_008066665.1">
    <property type="nucleotide sequence ID" value="NZ_AQWK01000002.1"/>
</dbReference>